<evidence type="ECO:0000256" key="1">
    <source>
        <dbReference type="SAM" id="MobiDB-lite"/>
    </source>
</evidence>
<dbReference type="EMBL" id="JAHXZJ010002982">
    <property type="protein sequence ID" value="KAH0535449.1"/>
    <property type="molecule type" value="Genomic_DNA"/>
</dbReference>
<proteinExistence type="predicted"/>
<evidence type="ECO:0000313" key="2">
    <source>
        <dbReference type="EMBL" id="KAH0535449.1"/>
    </source>
</evidence>
<reference evidence="2 3" key="1">
    <citation type="journal article" date="2021" name="J. Hered.">
        <title>A chromosome-level genome assembly of the parasitoid wasp, Cotesia glomerata (Hymenoptera: Braconidae).</title>
        <authorList>
            <person name="Pinto B.J."/>
            <person name="Weis J.J."/>
            <person name="Gamble T."/>
            <person name="Ode P.J."/>
            <person name="Paul R."/>
            <person name="Zaspel J.M."/>
        </authorList>
    </citation>
    <scope>NUCLEOTIDE SEQUENCE [LARGE SCALE GENOMIC DNA]</scope>
    <source>
        <strain evidence="2">CgM1</strain>
    </source>
</reference>
<sequence length="133" mass="14566">MNLMADCVGEDTPEDNPLFEAASGRDLPTPLPEPEVTPDGENEDRTLKRHGIRNFARRPTNMLIPSVPPALQHPGQHFSSHTAYSILGTISTSGQKRGTRTWARTFLQLADSALEELFPPSLSLCPWFGGGAR</sequence>
<dbReference type="Proteomes" id="UP000826195">
    <property type="component" value="Unassembled WGS sequence"/>
</dbReference>
<comment type="caution">
    <text evidence="2">The sequence shown here is derived from an EMBL/GenBank/DDBJ whole genome shotgun (WGS) entry which is preliminary data.</text>
</comment>
<accession>A0AAV7HWD5</accession>
<protein>
    <submittedName>
        <fullName evidence="2">Uncharacterized protein</fullName>
    </submittedName>
</protein>
<evidence type="ECO:0000313" key="3">
    <source>
        <dbReference type="Proteomes" id="UP000826195"/>
    </source>
</evidence>
<keyword evidence="3" id="KW-1185">Reference proteome</keyword>
<dbReference type="AlphaFoldDB" id="A0AAV7HWD5"/>
<feature type="region of interest" description="Disordered" evidence="1">
    <location>
        <begin position="1"/>
        <end position="44"/>
    </location>
</feature>
<gene>
    <name evidence="2" type="ORF">KQX54_016483</name>
</gene>
<organism evidence="2 3">
    <name type="scientific">Cotesia glomerata</name>
    <name type="common">Lepidopteran parasitic wasp</name>
    <name type="synonym">Apanteles glomeratus</name>
    <dbReference type="NCBI Taxonomy" id="32391"/>
    <lineage>
        <taxon>Eukaryota</taxon>
        <taxon>Metazoa</taxon>
        <taxon>Ecdysozoa</taxon>
        <taxon>Arthropoda</taxon>
        <taxon>Hexapoda</taxon>
        <taxon>Insecta</taxon>
        <taxon>Pterygota</taxon>
        <taxon>Neoptera</taxon>
        <taxon>Endopterygota</taxon>
        <taxon>Hymenoptera</taxon>
        <taxon>Apocrita</taxon>
        <taxon>Ichneumonoidea</taxon>
        <taxon>Braconidae</taxon>
        <taxon>Microgastrinae</taxon>
        <taxon>Cotesia</taxon>
    </lineage>
</organism>
<name>A0AAV7HWD5_COTGL</name>